<dbReference type="Proteomes" id="UP001283361">
    <property type="component" value="Unassembled WGS sequence"/>
</dbReference>
<comment type="caution">
    <text evidence="1">The sequence shown here is derived from an EMBL/GenBank/DDBJ whole genome shotgun (WGS) entry which is preliminary data.</text>
</comment>
<proteinExistence type="predicted"/>
<gene>
    <name evidence="1" type="ORF">RRG08_054121</name>
</gene>
<feature type="non-terminal residue" evidence="1">
    <location>
        <position position="1"/>
    </location>
</feature>
<name>A0AAE0Y898_9GAST</name>
<protein>
    <submittedName>
        <fullName evidence="1">Uncharacterized protein</fullName>
    </submittedName>
</protein>
<evidence type="ECO:0000313" key="1">
    <source>
        <dbReference type="EMBL" id="KAK3735547.1"/>
    </source>
</evidence>
<evidence type="ECO:0000313" key="2">
    <source>
        <dbReference type="Proteomes" id="UP001283361"/>
    </source>
</evidence>
<reference evidence="1" key="1">
    <citation type="journal article" date="2023" name="G3 (Bethesda)">
        <title>A reference genome for the long-term kleptoplast-retaining sea slug Elysia crispata morphotype clarki.</title>
        <authorList>
            <person name="Eastman K.E."/>
            <person name="Pendleton A.L."/>
            <person name="Shaikh M.A."/>
            <person name="Suttiyut T."/>
            <person name="Ogas R."/>
            <person name="Tomko P."/>
            <person name="Gavelis G."/>
            <person name="Widhalm J.R."/>
            <person name="Wisecaver J.H."/>
        </authorList>
    </citation>
    <scope>NUCLEOTIDE SEQUENCE</scope>
    <source>
        <strain evidence="1">ECLA1</strain>
    </source>
</reference>
<dbReference type="EMBL" id="JAWDGP010006781">
    <property type="protein sequence ID" value="KAK3735547.1"/>
    <property type="molecule type" value="Genomic_DNA"/>
</dbReference>
<organism evidence="1 2">
    <name type="scientific">Elysia crispata</name>
    <name type="common">lettuce slug</name>
    <dbReference type="NCBI Taxonomy" id="231223"/>
    <lineage>
        <taxon>Eukaryota</taxon>
        <taxon>Metazoa</taxon>
        <taxon>Spiralia</taxon>
        <taxon>Lophotrochozoa</taxon>
        <taxon>Mollusca</taxon>
        <taxon>Gastropoda</taxon>
        <taxon>Heterobranchia</taxon>
        <taxon>Euthyneura</taxon>
        <taxon>Panpulmonata</taxon>
        <taxon>Sacoglossa</taxon>
        <taxon>Placobranchoidea</taxon>
        <taxon>Plakobranchidae</taxon>
        <taxon>Elysia</taxon>
    </lineage>
</organism>
<dbReference type="AlphaFoldDB" id="A0AAE0Y898"/>
<sequence>FLQDIVDQLYIQVQLTRIKRYTVDSNGHP</sequence>
<accession>A0AAE0Y898</accession>
<keyword evidence="2" id="KW-1185">Reference proteome</keyword>